<evidence type="ECO:0000259" key="2">
    <source>
        <dbReference type="Pfam" id="PF18962"/>
    </source>
</evidence>
<feature type="domain" description="Secretion system C-terminal sorting" evidence="2">
    <location>
        <begin position="268"/>
        <end position="343"/>
    </location>
</feature>
<dbReference type="Proteomes" id="UP000199021">
    <property type="component" value="Unassembled WGS sequence"/>
</dbReference>
<keyword evidence="4" id="KW-1185">Reference proteome</keyword>
<feature type="signal peptide" evidence="1">
    <location>
        <begin position="1"/>
        <end position="22"/>
    </location>
</feature>
<dbReference type="InterPro" id="IPR026444">
    <property type="entry name" value="Secre_tail"/>
</dbReference>
<gene>
    <name evidence="3" type="ORF">SAMN05444359_10936</name>
</gene>
<keyword evidence="1" id="KW-0732">Signal</keyword>
<evidence type="ECO:0000313" key="4">
    <source>
        <dbReference type="Proteomes" id="UP000199021"/>
    </source>
</evidence>
<sequence>MKHICRFSVLCGLLIFTTGLFAQPAEFGFQAGCNEPVINAGFGMIGIVAVDGSAPPVGSWIAVFNSADEVVGRGQLQEFEFPAGSGTFAVGFSINVQDSPAGASCPIHTPNLPLQLRYYDAANSEVLATTPASFPGTVTTGNIDGPDGDAADVDIYSFSTSLPVSLVDFTATPNDQQVNLNWATSEETDNSHFEIERSANPESGFENIGKVLGNATTGAFNNYAFTDEVPTSGVNYYRLRQVDFDGGFEYSAVISVEMNISSDRQLAVFPNPAASNGRLTINLQGDWAKGATEIRLVDAAGRLVNEWKNVTVGSTNTQLPALPAGMYQLIAKDEQEQKAVRLMVR</sequence>
<dbReference type="STRING" id="478744.SAMN05444359_10936"/>
<organism evidence="3 4">
    <name type="scientific">Neolewinella agarilytica</name>
    <dbReference type="NCBI Taxonomy" id="478744"/>
    <lineage>
        <taxon>Bacteria</taxon>
        <taxon>Pseudomonadati</taxon>
        <taxon>Bacteroidota</taxon>
        <taxon>Saprospiria</taxon>
        <taxon>Saprospirales</taxon>
        <taxon>Lewinellaceae</taxon>
        <taxon>Neolewinella</taxon>
    </lineage>
</organism>
<dbReference type="Pfam" id="PF18962">
    <property type="entry name" value="Por_Secre_tail"/>
    <property type="match status" value="1"/>
</dbReference>
<evidence type="ECO:0000313" key="3">
    <source>
        <dbReference type="EMBL" id="SEQ39235.1"/>
    </source>
</evidence>
<evidence type="ECO:0000256" key="1">
    <source>
        <dbReference type="SAM" id="SignalP"/>
    </source>
</evidence>
<feature type="chain" id="PRO_5011651859" evidence="1">
    <location>
        <begin position="23"/>
        <end position="345"/>
    </location>
</feature>
<accession>A0A1H9FMZ2</accession>
<dbReference type="EMBL" id="FOFB01000009">
    <property type="protein sequence ID" value="SEQ39235.1"/>
    <property type="molecule type" value="Genomic_DNA"/>
</dbReference>
<proteinExistence type="predicted"/>
<reference evidence="4" key="1">
    <citation type="submission" date="2016-10" db="EMBL/GenBank/DDBJ databases">
        <authorList>
            <person name="Varghese N."/>
            <person name="Submissions S."/>
        </authorList>
    </citation>
    <scope>NUCLEOTIDE SEQUENCE [LARGE SCALE GENOMIC DNA]</scope>
    <source>
        <strain evidence="4">DSM 24740</strain>
    </source>
</reference>
<name>A0A1H9FMZ2_9BACT</name>
<protein>
    <submittedName>
        <fullName evidence="3">Por secretion system C-terminal sorting domain-containing protein</fullName>
    </submittedName>
</protein>
<dbReference type="InParanoid" id="A0A1H9FMZ2"/>
<dbReference type="OrthoDB" id="1466765at2"/>
<dbReference type="AlphaFoldDB" id="A0A1H9FMZ2"/>
<dbReference type="NCBIfam" id="TIGR04183">
    <property type="entry name" value="Por_Secre_tail"/>
    <property type="match status" value="1"/>
</dbReference>
<dbReference type="Gene3D" id="2.60.40.10">
    <property type="entry name" value="Immunoglobulins"/>
    <property type="match status" value="1"/>
</dbReference>
<dbReference type="InterPro" id="IPR013783">
    <property type="entry name" value="Ig-like_fold"/>
</dbReference>
<dbReference type="RefSeq" id="WP_090167773.1">
    <property type="nucleotide sequence ID" value="NZ_FOFB01000009.1"/>
</dbReference>